<evidence type="ECO:0000313" key="3">
    <source>
        <dbReference type="Proteomes" id="UP000032160"/>
    </source>
</evidence>
<protein>
    <submittedName>
        <fullName evidence="2">Paraquat-inducible protein A</fullName>
    </submittedName>
</protein>
<dbReference type="Proteomes" id="UP000032160">
    <property type="component" value="Chromosome I"/>
</dbReference>
<evidence type="ECO:0000313" key="2">
    <source>
        <dbReference type="EMBL" id="CDO60664.1"/>
    </source>
</evidence>
<evidence type="ECO:0000256" key="1">
    <source>
        <dbReference type="SAM" id="Phobius"/>
    </source>
</evidence>
<name>X5MGM5_9HYPH</name>
<dbReference type="HOGENOM" id="CLU_041903_2_1_5"/>
<proteinExistence type="predicted"/>
<feature type="transmembrane region" description="Helical" evidence="1">
    <location>
        <begin position="21"/>
        <end position="46"/>
    </location>
</feature>
<dbReference type="RefSeq" id="WP_043948657.1">
    <property type="nucleotide sequence ID" value="NZ_HG966617.1"/>
</dbReference>
<gene>
    <name evidence="2" type="ORF">BN1012_Phect2451</name>
</gene>
<dbReference type="InterPro" id="IPR007498">
    <property type="entry name" value="PqiA-like"/>
</dbReference>
<dbReference type="OrthoDB" id="9800207at2"/>
<feature type="transmembrane region" description="Helical" evidence="1">
    <location>
        <begin position="111"/>
        <end position="132"/>
    </location>
</feature>
<dbReference type="AlphaFoldDB" id="X5MGM5"/>
<keyword evidence="1" id="KW-1133">Transmembrane helix</keyword>
<dbReference type="Pfam" id="PF04403">
    <property type="entry name" value="PqiA"/>
    <property type="match status" value="1"/>
</dbReference>
<dbReference type="EMBL" id="HG966617">
    <property type="protein sequence ID" value="CDO60664.1"/>
    <property type="molecule type" value="Genomic_DNA"/>
</dbReference>
<dbReference type="KEGG" id="pect:BN1012_Phect2451"/>
<feature type="transmembrane region" description="Helical" evidence="1">
    <location>
        <begin position="144"/>
        <end position="163"/>
    </location>
</feature>
<dbReference type="STRING" id="1458461.BN1012_Phect2451"/>
<feature type="transmembrane region" description="Helical" evidence="1">
    <location>
        <begin position="66"/>
        <end position="90"/>
    </location>
</feature>
<keyword evidence="1" id="KW-0812">Transmembrane</keyword>
<keyword evidence="1" id="KW-0472">Membrane</keyword>
<keyword evidence="3" id="KW-1185">Reference proteome</keyword>
<organism evidence="2 3">
    <name type="scientific">Candidatus Phaeomarinibacter ectocarpi</name>
    <dbReference type="NCBI Taxonomy" id="1458461"/>
    <lineage>
        <taxon>Bacteria</taxon>
        <taxon>Pseudomonadati</taxon>
        <taxon>Pseudomonadota</taxon>
        <taxon>Alphaproteobacteria</taxon>
        <taxon>Hyphomicrobiales</taxon>
        <taxon>Parvibaculaceae</taxon>
        <taxon>Candidatus Phaeomarinibacter</taxon>
    </lineage>
</organism>
<sequence>MTLAHFTLPGLTPRNRLAYGLLWAALGLMIGGVTLPAISVSSFWVFGETYSILGGILAMAERGDVLLAGFVFAVSVVFPISKIVLGLVALRRLKTRMKQPDAKLARIMGRLSALSRWSMADVLVLALLVIILNGQVLTTADVHSGVALFALGVIASALGLAIVERRANSASLKT</sequence>
<reference evidence="2 3" key="1">
    <citation type="journal article" date="2014" name="Front. Genet.">
        <title>Genome and metabolic network of "Candidatus Phaeomarinobacter ectocarpi" Ec32, a new candidate genus of Alphaproteobacteria frequently associated with brown algae.</title>
        <authorList>
            <person name="Dittami S.M."/>
            <person name="Barbeyron T."/>
            <person name="Boyen C."/>
            <person name="Cambefort J."/>
            <person name="Collet G."/>
            <person name="Delage L."/>
            <person name="Gobet A."/>
            <person name="Groisillier A."/>
            <person name="Leblanc C."/>
            <person name="Michel G."/>
            <person name="Scornet D."/>
            <person name="Siegel A."/>
            <person name="Tapia J.E."/>
            <person name="Tonon T."/>
        </authorList>
    </citation>
    <scope>NUCLEOTIDE SEQUENCE [LARGE SCALE GENOMIC DNA]</scope>
    <source>
        <strain evidence="2 3">Ec32</strain>
    </source>
</reference>
<accession>X5MGM5</accession>